<accession>A0AAP0GCR2</accession>
<evidence type="ECO:0000313" key="3">
    <source>
        <dbReference type="Proteomes" id="UP001418222"/>
    </source>
</evidence>
<sequence>MRSVVTALTDRNTATTPRREPSSPPSPPRPCAIASPPQHHQDQTELPVRLIAKGPSQTRSASHRLCNNNMRPPSRGDRPTHSPQVHSQGTKPSAKLDRERTRSIRLANTATIRITPSPQLSTKLTAAVHCGQGSSPRAEADISPENILQTCSHPIGQHLPTLADLEAFCALQSDIPGLSQPWTWFRTNQVHTTGHQGQSALTGGYWYQSAKLGELQYYSALTGESCGYHQPHHKILCRAPVQSAPCRTPQIEELSAWLPSGNILLT</sequence>
<feature type="region of interest" description="Disordered" evidence="1">
    <location>
        <begin position="1"/>
        <end position="43"/>
    </location>
</feature>
<gene>
    <name evidence="2" type="ORF">KSP39_PZI004017</name>
</gene>
<organism evidence="2 3">
    <name type="scientific">Platanthera zijinensis</name>
    <dbReference type="NCBI Taxonomy" id="2320716"/>
    <lineage>
        <taxon>Eukaryota</taxon>
        <taxon>Viridiplantae</taxon>
        <taxon>Streptophyta</taxon>
        <taxon>Embryophyta</taxon>
        <taxon>Tracheophyta</taxon>
        <taxon>Spermatophyta</taxon>
        <taxon>Magnoliopsida</taxon>
        <taxon>Liliopsida</taxon>
        <taxon>Asparagales</taxon>
        <taxon>Orchidaceae</taxon>
        <taxon>Orchidoideae</taxon>
        <taxon>Orchideae</taxon>
        <taxon>Orchidinae</taxon>
        <taxon>Platanthera</taxon>
    </lineage>
</organism>
<dbReference type="AlphaFoldDB" id="A0AAP0GCR2"/>
<comment type="caution">
    <text evidence="2">The sequence shown here is derived from an EMBL/GenBank/DDBJ whole genome shotgun (WGS) entry which is preliminary data.</text>
</comment>
<evidence type="ECO:0000256" key="1">
    <source>
        <dbReference type="SAM" id="MobiDB-lite"/>
    </source>
</evidence>
<dbReference type="EMBL" id="JBBWWQ010000003">
    <property type="protein sequence ID" value="KAK8951714.1"/>
    <property type="molecule type" value="Genomic_DNA"/>
</dbReference>
<protein>
    <submittedName>
        <fullName evidence="2">Uncharacterized protein</fullName>
    </submittedName>
</protein>
<feature type="compositionally biased region" description="Polar residues" evidence="1">
    <location>
        <begin position="81"/>
        <end position="91"/>
    </location>
</feature>
<feature type="region of interest" description="Disordered" evidence="1">
    <location>
        <begin position="55"/>
        <end position="99"/>
    </location>
</feature>
<reference evidence="2 3" key="1">
    <citation type="journal article" date="2022" name="Nat. Plants">
        <title>Genomes of leafy and leafless Platanthera orchids illuminate the evolution of mycoheterotrophy.</title>
        <authorList>
            <person name="Li M.H."/>
            <person name="Liu K.W."/>
            <person name="Li Z."/>
            <person name="Lu H.C."/>
            <person name="Ye Q.L."/>
            <person name="Zhang D."/>
            <person name="Wang J.Y."/>
            <person name="Li Y.F."/>
            <person name="Zhong Z.M."/>
            <person name="Liu X."/>
            <person name="Yu X."/>
            <person name="Liu D.K."/>
            <person name="Tu X.D."/>
            <person name="Liu B."/>
            <person name="Hao Y."/>
            <person name="Liao X.Y."/>
            <person name="Jiang Y.T."/>
            <person name="Sun W.H."/>
            <person name="Chen J."/>
            <person name="Chen Y.Q."/>
            <person name="Ai Y."/>
            <person name="Zhai J.W."/>
            <person name="Wu S.S."/>
            <person name="Zhou Z."/>
            <person name="Hsiao Y.Y."/>
            <person name="Wu W.L."/>
            <person name="Chen Y.Y."/>
            <person name="Lin Y.F."/>
            <person name="Hsu J.L."/>
            <person name="Li C.Y."/>
            <person name="Wang Z.W."/>
            <person name="Zhao X."/>
            <person name="Zhong W.Y."/>
            <person name="Ma X.K."/>
            <person name="Ma L."/>
            <person name="Huang J."/>
            <person name="Chen G.Z."/>
            <person name="Huang M.Z."/>
            <person name="Huang L."/>
            <person name="Peng D.H."/>
            <person name="Luo Y.B."/>
            <person name="Zou S.Q."/>
            <person name="Chen S.P."/>
            <person name="Lan S."/>
            <person name="Tsai W.C."/>
            <person name="Van de Peer Y."/>
            <person name="Liu Z.J."/>
        </authorList>
    </citation>
    <scope>NUCLEOTIDE SEQUENCE [LARGE SCALE GENOMIC DNA]</scope>
    <source>
        <strain evidence="2">Lor287</strain>
    </source>
</reference>
<feature type="compositionally biased region" description="Polar residues" evidence="1">
    <location>
        <begin position="55"/>
        <end position="71"/>
    </location>
</feature>
<name>A0AAP0GCR2_9ASPA</name>
<keyword evidence="3" id="KW-1185">Reference proteome</keyword>
<evidence type="ECO:0000313" key="2">
    <source>
        <dbReference type="EMBL" id="KAK8951714.1"/>
    </source>
</evidence>
<dbReference type="Proteomes" id="UP001418222">
    <property type="component" value="Unassembled WGS sequence"/>
</dbReference>
<proteinExistence type="predicted"/>